<dbReference type="InterPro" id="IPR000073">
    <property type="entry name" value="AB_hydrolase_1"/>
</dbReference>
<evidence type="ECO:0000256" key="2">
    <source>
        <dbReference type="ARBA" id="ARBA00022801"/>
    </source>
</evidence>
<accession>A0ABX0KNI4</accession>
<comment type="caution">
    <text evidence="4">The sequence shown here is derived from an EMBL/GenBank/DDBJ whole genome shotgun (WGS) entry which is preliminary data.</text>
</comment>
<comment type="similarity">
    <text evidence="1">Belongs to the peptidase S33 family.</text>
</comment>
<dbReference type="PRINTS" id="PR00111">
    <property type="entry name" value="ABHYDROLASE"/>
</dbReference>
<reference evidence="4 5" key="1">
    <citation type="submission" date="2020-03" db="EMBL/GenBank/DDBJ databases">
        <title>Draft genome sequence of environmentally isolated violet-colored cultures.</title>
        <authorList>
            <person name="Wilson H.S."/>
        </authorList>
    </citation>
    <scope>NUCLEOTIDE SEQUENCE [LARGE SCALE GENOMIC DNA]</scope>
    <source>
        <strain evidence="4 5">HSC-16F04</strain>
    </source>
</reference>
<evidence type="ECO:0000313" key="4">
    <source>
        <dbReference type="EMBL" id="NHQ85251.1"/>
    </source>
</evidence>
<organism evidence="4 5">
    <name type="scientific">Iodobacter violaceini</name>
    <dbReference type="NCBI Taxonomy" id="3044271"/>
    <lineage>
        <taxon>Bacteria</taxon>
        <taxon>Pseudomonadati</taxon>
        <taxon>Pseudomonadota</taxon>
        <taxon>Betaproteobacteria</taxon>
        <taxon>Neisseriales</taxon>
        <taxon>Chitinibacteraceae</taxon>
        <taxon>Iodobacter</taxon>
    </lineage>
</organism>
<evidence type="ECO:0000256" key="1">
    <source>
        <dbReference type="ARBA" id="ARBA00010088"/>
    </source>
</evidence>
<dbReference type="PANTHER" id="PTHR43798">
    <property type="entry name" value="MONOACYLGLYCEROL LIPASE"/>
    <property type="match status" value="1"/>
</dbReference>
<dbReference type="Proteomes" id="UP000712570">
    <property type="component" value="Unassembled WGS sequence"/>
</dbReference>
<protein>
    <submittedName>
        <fullName evidence="4">Alpha/beta hydrolase</fullName>
    </submittedName>
</protein>
<dbReference type="RefSeq" id="WP_166822335.1">
    <property type="nucleotide sequence ID" value="NZ_JAAOLX010000002.1"/>
</dbReference>
<dbReference type="GO" id="GO:0016787">
    <property type="term" value="F:hydrolase activity"/>
    <property type="evidence" value="ECO:0007669"/>
    <property type="project" value="UniProtKB-KW"/>
</dbReference>
<dbReference type="PRINTS" id="PR00793">
    <property type="entry name" value="PROAMNOPTASE"/>
</dbReference>
<keyword evidence="5" id="KW-1185">Reference proteome</keyword>
<dbReference type="InterPro" id="IPR050266">
    <property type="entry name" value="AB_hydrolase_sf"/>
</dbReference>
<evidence type="ECO:0000313" key="5">
    <source>
        <dbReference type="Proteomes" id="UP000712570"/>
    </source>
</evidence>
<dbReference type="InterPro" id="IPR002410">
    <property type="entry name" value="Peptidase_S33"/>
</dbReference>
<keyword evidence="2 4" id="KW-0378">Hydrolase</keyword>
<dbReference type="InterPro" id="IPR029058">
    <property type="entry name" value="AB_hydrolase_fold"/>
</dbReference>
<proteinExistence type="inferred from homology"/>
<feature type="domain" description="AB hydrolase-1" evidence="3">
    <location>
        <begin position="31"/>
        <end position="259"/>
    </location>
</feature>
<gene>
    <name evidence="4" type="ORF">HA050_03890</name>
</gene>
<name>A0ABX0KNI4_9NEIS</name>
<dbReference type="Gene3D" id="3.40.50.1820">
    <property type="entry name" value="alpha/beta hydrolase"/>
    <property type="match status" value="1"/>
</dbReference>
<sequence>MKIALSHDVQLFVDTEGLSLVADGMQMCEKPTLILLHGGPGYDHTGFKPAFSQLSDIAQIIYYDHRGHGRSNPRPVAELTLDHFADDLVALCAALGISKPIVLGQSFGGFVAQHYLARYPEHPGKVILSSTSAALNLERKLAMFAQLGGPAAREAALQFWSNPCKATLRPYQQICKPLYSTKKATSGRRLPNHEILLTWAGTEQQTMNLLPGLAKAQCPVLVLAGELDPVCPLEDAKDIARALPEKWMQFTQFAGCGHGVWRDNPEAAFARIRDFITEE</sequence>
<evidence type="ECO:0000259" key="3">
    <source>
        <dbReference type="Pfam" id="PF00561"/>
    </source>
</evidence>
<dbReference type="EMBL" id="JAAOLX010000002">
    <property type="protein sequence ID" value="NHQ85251.1"/>
    <property type="molecule type" value="Genomic_DNA"/>
</dbReference>
<dbReference type="Pfam" id="PF00561">
    <property type="entry name" value="Abhydrolase_1"/>
    <property type="match status" value="1"/>
</dbReference>
<dbReference type="SUPFAM" id="SSF53474">
    <property type="entry name" value="alpha/beta-Hydrolases"/>
    <property type="match status" value="1"/>
</dbReference>